<dbReference type="InterPro" id="IPR040521">
    <property type="entry name" value="KDZ"/>
</dbReference>
<reference evidence="3 4" key="1">
    <citation type="submission" date="2024-01" db="EMBL/GenBank/DDBJ databases">
        <title>A draft genome for a cacao thread blight-causing isolate of Paramarasmius palmivorus.</title>
        <authorList>
            <person name="Baruah I.K."/>
            <person name="Bukari Y."/>
            <person name="Amoako-Attah I."/>
            <person name="Meinhardt L.W."/>
            <person name="Bailey B.A."/>
            <person name="Cohen S.P."/>
        </authorList>
    </citation>
    <scope>NUCLEOTIDE SEQUENCE [LARGE SCALE GENOMIC DNA]</scope>
    <source>
        <strain evidence="3 4">GH-12</strain>
    </source>
</reference>
<evidence type="ECO:0000313" key="4">
    <source>
        <dbReference type="Proteomes" id="UP001383192"/>
    </source>
</evidence>
<evidence type="ECO:0000259" key="2">
    <source>
        <dbReference type="Pfam" id="PF18803"/>
    </source>
</evidence>
<feature type="compositionally biased region" description="Acidic residues" evidence="1">
    <location>
        <begin position="1051"/>
        <end position="1060"/>
    </location>
</feature>
<dbReference type="Pfam" id="PF18803">
    <property type="entry name" value="CxC2"/>
    <property type="match status" value="1"/>
</dbReference>
<accession>A0AAW0DRM3</accession>
<protein>
    <recommendedName>
        <fullName evidence="2">CxC2-like cysteine cluster KDZ transposase-associated domain-containing protein</fullName>
    </recommendedName>
</protein>
<proteinExistence type="predicted"/>
<name>A0AAW0DRM3_9AGAR</name>
<dbReference type="PANTHER" id="PTHR33104">
    <property type="entry name" value="SI:DKEY-29D5.2"/>
    <property type="match status" value="1"/>
</dbReference>
<dbReference type="AlphaFoldDB" id="A0AAW0DRM3"/>
<dbReference type="PANTHER" id="PTHR33104:SF2">
    <property type="entry name" value="CXC3 LIKE CYSTEINE CLUSTER DOMAIN-CONTAINING PROTEIN"/>
    <property type="match status" value="1"/>
</dbReference>
<comment type="caution">
    <text evidence="3">The sequence shown here is derived from an EMBL/GenBank/DDBJ whole genome shotgun (WGS) entry which is preliminary data.</text>
</comment>
<feature type="compositionally biased region" description="Acidic residues" evidence="1">
    <location>
        <begin position="1068"/>
        <end position="1077"/>
    </location>
</feature>
<evidence type="ECO:0000256" key="1">
    <source>
        <dbReference type="SAM" id="MobiDB-lite"/>
    </source>
</evidence>
<organism evidence="3 4">
    <name type="scientific">Paramarasmius palmivorus</name>
    <dbReference type="NCBI Taxonomy" id="297713"/>
    <lineage>
        <taxon>Eukaryota</taxon>
        <taxon>Fungi</taxon>
        <taxon>Dikarya</taxon>
        <taxon>Basidiomycota</taxon>
        <taxon>Agaricomycotina</taxon>
        <taxon>Agaricomycetes</taxon>
        <taxon>Agaricomycetidae</taxon>
        <taxon>Agaricales</taxon>
        <taxon>Marasmiineae</taxon>
        <taxon>Marasmiaceae</taxon>
        <taxon>Paramarasmius</taxon>
    </lineage>
</organism>
<dbReference type="Proteomes" id="UP001383192">
    <property type="component" value="Unassembled WGS sequence"/>
</dbReference>
<keyword evidence="4" id="KW-1185">Reference proteome</keyword>
<feature type="domain" description="CxC2-like cysteine cluster KDZ transposase-associated" evidence="2">
    <location>
        <begin position="203"/>
        <end position="308"/>
    </location>
</feature>
<dbReference type="InterPro" id="IPR041457">
    <property type="entry name" value="CxC2_KDZ-assoc"/>
</dbReference>
<dbReference type="EMBL" id="JAYKXP010000009">
    <property type="protein sequence ID" value="KAK7054294.1"/>
    <property type="molecule type" value="Genomic_DNA"/>
</dbReference>
<feature type="region of interest" description="Disordered" evidence="1">
    <location>
        <begin position="1035"/>
        <end position="1077"/>
    </location>
</feature>
<sequence length="1077" mass="123000">MGSSKPSKTKPKAPQVQRVRVQNVHRTPALLRVEAFSANGRRAYQRVVKVSGLSPAKKRVDSSSSSQIDSMSVDNDWHGLGVGGSVQFAHSGMEELDVVGEDGGCETEQGSKDKEEAALAQTMADWRVKAKDFLHELMVWEGRNPSDKGVCVACTTSDASVYRCRDCIGGRLYCKSCIVGMHKDHPYDRVEKWNGRFFERTTLKDLGLVIQLGHDDGTSCGLRDMARTGFVVVDLDYIQEVSVAYCNCRLESVAGQKWQQLMRRELYPGSIEDPYTAFTFRVLNLFHSLTLKGKITLYDFYYSIELRSNVGGTLDVKDRYESFRRVSRQWRFLKMLKRSGFGNELDRRVEDIKPGELAVQCIACPRPGVNLPQNWQLTPDSQKFLYNKFISLDACFRLKRRAVSSEAVDPGLFTGLAYYVSQQPYKEWVKGAPIQKETSTCTSLAAVKQANSRFNKGYATTGALACICSRHEICEPNGLVDLSKGEKFLLGDYAVGASQRLSSPSLNRVLSYDIFFDRLRSLPPEASVVVDESRWCFVVPKLHIRGHERRCQENYALHLLPGAGQTDGEGIERQWAEVGPIGVSTREMGPGHRRDTIDDHQGARNWRKICGLGYLLRKREAEARRQIEMHTLEYDQFCRSQPSEVIEAWRNRVLDWEGGLTRDNPYSLKEIGDTEEDIRLKMATKEAEDILHGATVVHEMSPSAFISMGLDIEHQQRRLAIELEGWERNTTRQQTSVVDRRARVARLIARFRTIQQLYTPTVLGHLSTLPNASSVDNVEKIPLLLPSELPDAIRLHPALEKWVEMESQFRKAQLRTSMRAIQTHLFVRSGLNIERRTQSRGQKDSTRSRDGMARNELEIQVFRAKYQRAWDALLAMIGEDSLQKEMPGYLVLREQDIRTHDDIDNLTYVSNRARKNAVESPPLLIPGESRRVMSWIWTGIDIEGDSGAMKEALRIEWSKVWARKRWWDEELALVLEEQRRSLESLGYEAERWQRRADIHDGPEGYRAYVVRQACLRTSLASRFKTIWSTPIRKRSANHRPYTGDTALGQEQDQDNEDSEEEQQHGDNWDEEAEEEEM</sequence>
<gene>
    <name evidence="3" type="ORF">VNI00_003487</name>
</gene>
<evidence type="ECO:0000313" key="3">
    <source>
        <dbReference type="EMBL" id="KAK7054294.1"/>
    </source>
</evidence>
<dbReference type="Pfam" id="PF18758">
    <property type="entry name" value="KDZ"/>
    <property type="match status" value="1"/>
</dbReference>